<dbReference type="InterPro" id="IPR027843">
    <property type="entry name" value="DUF4440"/>
</dbReference>
<dbReference type="Proteomes" id="UP001597533">
    <property type="component" value="Unassembled WGS sequence"/>
</dbReference>
<dbReference type="RefSeq" id="WP_183486375.1">
    <property type="nucleotide sequence ID" value="NZ_JBHUOV010000001.1"/>
</dbReference>
<sequence>MKKIIILFTLVIISNLEVSLANNYKSDLILINETLNDSTRLAELDRYWAELSRTVKEGDFEAYAATYHKDAVVVFATGKNKTSVALSQALDGWKEGFIKTKEGKQNDAVQFRFSQRIGNETTAHETGIFRFTSKELDGKLIAEYTIHFEMLLIKRNGKWLGVMEHQKNAATDEEWSALEK</sequence>
<reference evidence="3" key="1">
    <citation type="journal article" date="2019" name="Int. J. Syst. Evol. Microbiol.">
        <title>The Global Catalogue of Microorganisms (GCM) 10K type strain sequencing project: providing services to taxonomists for standard genome sequencing and annotation.</title>
        <authorList>
            <consortium name="The Broad Institute Genomics Platform"/>
            <consortium name="The Broad Institute Genome Sequencing Center for Infectious Disease"/>
            <person name="Wu L."/>
            <person name="Ma J."/>
        </authorList>
    </citation>
    <scope>NUCLEOTIDE SEQUENCE [LARGE SCALE GENOMIC DNA]</scope>
    <source>
        <strain evidence="3">KCTC 32141</strain>
    </source>
</reference>
<proteinExistence type="predicted"/>
<feature type="domain" description="DUF4440" evidence="1">
    <location>
        <begin position="49"/>
        <end position="159"/>
    </location>
</feature>
<accession>A0ABW5WMB4</accession>
<evidence type="ECO:0000313" key="3">
    <source>
        <dbReference type="Proteomes" id="UP001597533"/>
    </source>
</evidence>
<name>A0ABW5WMB4_9FLAO</name>
<protein>
    <submittedName>
        <fullName evidence="2">DUF4440 domain-containing protein</fullName>
    </submittedName>
</protein>
<evidence type="ECO:0000313" key="2">
    <source>
        <dbReference type="EMBL" id="MFD2822995.1"/>
    </source>
</evidence>
<dbReference type="Gene3D" id="3.10.450.50">
    <property type="match status" value="1"/>
</dbReference>
<comment type="caution">
    <text evidence="2">The sequence shown here is derived from an EMBL/GenBank/DDBJ whole genome shotgun (WGS) entry which is preliminary data.</text>
</comment>
<keyword evidence="3" id="KW-1185">Reference proteome</keyword>
<gene>
    <name evidence="2" type="ORF">ACFS5M_04900</name>
</gene>
<dbReference type="SUPFAM" id="SSF54427">
    <property type="entry name" value="NTF2-like"/>
    <property type="match status" value="1"/>
</dbReference>
<dbReference type="InterPro" id="IPR032710">
    <property type="entry name" value="NTF2-like_dom_sf"/>
</dbReference>
<dbReference type="EMBL" id="JBHUOV010000001">
    <property type="protein sequence ID" value="MFD2822995.1"/>
    <property type="molecule type" value="Genomic_DNA"/>
</dbReference>
<evidence type="ECO:0000259" key="1">
    <source>
        <dbReference type="Pfam" id="PF14534"/>
    </source>
</evidence>
<dbReference type="Pfam" id="PF14534">
    <property type="entry name" value="DUF4440"/>
    <property type="match status" value="1"/>
</dbReference>
<organism evidence="2 3">
    <name type="scientific">Lacinutrix iliipiscaria</name>
    <dbReference type="NCBI Taxonomy" id="1230532"/>
    <lineage>
        <taxon>Bacteria</taxon>
        <taxon>Pseudomonadati</taxon>
        <taxon>Bacteroidota</taxon>
        <taxon>Flavobacteriia</taxon>
        <taxon>Flavobacteriales</taxon>
        <taxon>Flavobacteriaceae</taxon>
        <taxon>Lacinutrix</taxon>
    </lineage>
</organism>